<evidence type="ECO:0000259" key="1">
    <source>
        <dbReference type="Pfam" id="PF20253"/>
    </source>
</evidence>
<dbReference type="EMBL" id="BOPL01000010">
    <property type="protein sequence ID" value="GIK06292.1"/>
    <property type="molecule type" value="Genomic_DNA"/>
</dbReference>
<sequence>MALTNEPLVYLYRQYKESTKYAIGWLYSVSRLAPVNPLPRSDLLEAAKRIAIRKIEVPASVISHLRSAVKGRRKVLQIYRTLAASANGATDEDNAKHETFINRLEEVLRVLLPLKASSYLHSTEKSESSPISNRFTALQVSDDSNAVNPNVETENPENVLQVAVHDDAPAAIDSSQLLENLILEDDDIGEWIELSYFLCEMDVISEQVNECWRQAARKQLPVPLAAWLSTTALHAAGRIFARISHIASTFDILVDKWFKHAKKGIKIRFKDIPQFASSFGGRCAEGFTLWKIRLLLHHCRSREEYKKILPNAGARANPADIIKPLIPGGPDDITWVHDDIALDRMQESMRQLLVSGRAIAAIEASEKDVHISEPLLPPLRLFVGDESLPIPFQLAYGMEMLLSTYKSFLWPQGNKTTQNCRILALLFAKEVQKSILGAVSALEGVHSTEDDAAIFYSLLLQVQADHLDGFVREQRFDLYYQSPWVAGCHMVEILDVAFLYGVSLCCELGYVCAVLHLYNALRHLDPPIHKITLLEQLCQLFLQPLFLGTLPKENFSSHFRRAMGQGREKTATSDRRSGLSMPCTISERKADGKRLSLFHALSSFNYQPTIEFWTRVYIDPALRQPSHAQAARVSQEIHSVPFSDPLGRIKTAVMEEFTGELPIMRTNLFAIFCFCTRLLHEMGEIADSDSGLCSQEGPSARLGFAVVDKLLGDIVDHLRDGGRRHLLRYWRPLNMAKGVFAKVENDPSLSDYQWSI</sequence>
<organism evidence="2 3">
    <name type="scientific">Aspergillus viridinutans</name>
    <dbReference type="NCBI Taxonomy" id="75553"/>
    <lineage>
        <taxon>Eukaryota</taxon>
        <taxon>Fungi</taxon>
        <taxon>Dikarya</taxon>
        <taxon>Ascomycota</taxon>
        <taxon>Pezizomycotina</taxon>
        <taxon>Eurotiomycetes</taxon>
        <taxon>Eurotiomycetidae</taxon>
        <taxon>Eurotiales</taxon>
        <taxon>Aspergillaceae</taxon>
        <taxon>Aspergillus</taxon>
        <taxon>Aspergillus subgen. Fumigati</taxon>
    </lineage>
</organism>
<evidence type="ECO:0000313" key="2">
    <source>
        <dbReference type="EMBL" id="GIK06292.1"/>
    </source>
</evidence>
<dbReference type="AlphaFoldDB" id="A0A9P3C2C0"/>
<dbReference type="RefSeq" id="XP_043129478.1">
    <property type="nucleotide sequence ID" value="XM_043273543.1"/>
</dbReference>
<dbReference type="Proteomes" id="UP000710440">
    <property type="component" value="Unassembled WGS sequence"/>
</dbReference>
<accession>A0A9P3C2C0</accession>
<keyword evidence="3" id="KW-1185">Reference proteome</keyword>
<dbReference type="PANTHER" id="PTHR38795:SF1">
    <property type="entry name" value="DUF6604 DOMAIN-CONTAINING PROTEIN"/>
    <property type="match status" value="1"/>
</dbReference>
<dbReference type="GeneID" id="66929921"/>
<feature type="domain" description="DUF6604" evidence="1">
    <location>
        <begin position="38"/>
        <end position="239"/>
    </location>
</feature>
<name>A0A9P3C2C0_ASPVI</name>
<dbReference type="OrthoDB" id="4538721at2759"/>
<comment type="caution">
    <text evidence="2">The sequence shown here is derived from an EMBL/GenBank/DDBJ whole genome shotgun (WGS) entry which is preliminary data.</text>
</comment>
<dbReference type="InterPro" id="IPR046539">
    <property type="entry name" value="DUF6604"/>
</dbReference>
<reference evidence="2 3" key="1">
    <citation type="submission" date="2021-02" db="EMBL/GenBank/DDBJ databases">
        <title>Pan-genome distribution and transcriptional activeness of fungal secondary metabolism genes in Aspergillus section Fumigati.</title>
        <authorList>
            <person name="Takahashi H."/>
            <person name="Umemura M."/>
            <person name="Ninomiya A."/>
            <person name="Kusuya Y."/>
            <person name="Urayama S."/>
            <person name="Shimizu M."/>
            <person name="Watanabe A."/>
            <person name="Kamei K."/>
            <person name="Yaguchi T."/>
            <person name="Hagiwara D."/>
        </authorList>
    </citation>
    <scope>NUCLEOTIDE SEQUENCE [LARGE SCALE GENOMIC DNA]</scope>
    <source>
        <strain evidence="2 3">IFM 47045</strain>
    </source>
</reference>
<dbReference type="Pfam" id="PF20253">
    <property type="entry name" value="DUF6604"/>
    <property type="match status" value="1"/>
</dbReference>
<proteinExistence type="predicted"/>
<dbReference type="PANTHER" id="PTHR38795">
    <property type="entry name" value="DUF6604 DOMAIN-CONTAINING PROTEIN"/>
    <property type="match status" value="1"/>
</dbReference>
<evidence type="ECO:0000313" key="3">
    <source>
        <dbReference type="Proteomes" id="UP000710440"/>
    </source>
</evidence>
<protein>
    <recommendedName>
        <fullName evidence="1">DUF6604 domain-containing protein</fullName>
    </recommendedName>
</protein>
<gene>
    <name evidence="2" type="ORF">Aspvir_001939</name>
</gene>